<dbReference type="Gene3D" id="3.90.550.10">
    <property type="entry name" value="Spore Coat Polysaccharide Biosynthesis Protein SpsA, Chain A"/>
    <property type="match status" value="1"/>
</dbReference>
<keyword evidence="1" id="KW-0472">Membrane</keyword>
<dbReference type="OrthoDB" id="9797391at2"/>
<dbReference type="Pfam" id="PF13641">
    <property type="entry name" value="Glyco_tranf_2_3"/>
    <property type="match status" value="1"/>
</dbReference>
<dbReference type="GO" id="GO:0016740">
    <property type="term" value="F:transferase activity"/>
    <property type="evidence" value="ECO:0007669"/>
    <property type="project" value="UniProtKB-KW"/>
</dbReference>
<dbReference type="AlphaFoldDB" id="A0A1U7J6C2"/>
<name>A0A1U7J6C2_9CYAN</name>
<dbReference type="PANTHER" id="PTHR48090">
    <property type="entry name" value="UNDECAPRENYL-PHOSPHATE 4-DEOXY-4-FORMAMIDO-L-ARABINOSE TRANSFERASE-RELATED"/>
    <property type="match status" value="1"/>
</dbReference>
<dbReference type="EMBL" id="MRCG01000006">
    <property type="protein sequence ID" value="OKH48373.1"/>
    <property type="molecule type" value="Genomic_DNA"/>
</dbReference>
<dbReference type="SUPFAM" id="SSF53448">
    <property type="entry name" value="Nucleotide-diphospho-sugar transferases"/>
    <property type="match status" value="1"/>
</dbReference>
<feature type="transmembrane region" description="Helical" evidence="1">
    <location>
        <begin position="337"/>
        <end position="358"/>
    </location>
</feature>
<dbReference type="CDD" id="cd06438">
    <property type="entry name" value="EpsO_like"/>
    <property type="match status" value="1"/>
</dbReference>
<gene>
    <name evidence="2" type="ORF">NIES30_10100</name>
</gene>
<keyword evidence="3" id="KW-1185">Reference proteome</keyword>
<protein>
    <submittedName>
        <fullName evidence="2">Glycosyl transferase</fullName>
    </submittedName>
</protein>
<feature type="transmembrane region" description="Helical" evidence="1">
    <location>
        <begin position="12"/>
        <end position="35"/>
    </location>
</feature>
<dbReference type="InterPro" id="IPR029044">
    <property type="entry name" value="Nucleotide-diphossugar_trans"/>
</dbReference>
<proteinExistence type="predicted"/>
<evidence type="ECO:0000313" key="2">
    <source>
        <dbReference type="EMBL" id="OKH48373.1"/>
    </source>
</evidence>
<evidence type="ECO:0000313" key="3">
    <source>
        <dbReference type="Proteomes" id="UP000185557"/>
    </source>
</evidence>
<keyword evidence="1" id="KW-1133">Transmembrane helix</keyword>
<sequence length="400" mass="42774">MNVSLGDLITVMLAVLPLLLLTTSAFFALECLMALGGAPSAANPSTLSADLSLAVLVPAHNEAEGIATTLATILPQMRPSDRLLVIADNCTDATAEAARQAGATVIERHDLAQRGKGYALDFGLNHLMANPPEIVVFVDADCDLQPYSLAALAIQAQQSQRPVQAVYLMEKPPSPGLKDGISAFAFKVKNWVRPLGLYRLGQPCLLTGTGIAMPWEAAIAVNIASGHIVEDMKLGLDLALAGYGPQFCQNAWVTSRLPSGNQAATTQRTRWEHGHLQILSEYVPKLLGQALRQGRVDLLVLALELGILPISLQVMVTLAIAALCLAAALAGWSWLPAYLALGAVLALSTGVSLAWAGYGRSDLSLKDLLTVPLYVLNKIPLYFKFLVKPEKNWVRTERDG</sequence>
<reference evidence="2 3" key="1">
    <citation type="submission" date="2016-11" db="EMBL/GenBank/DDBJ databases">
        <title>Draft Genome Sequences of Nine Cyanobacterial Strains from Diverse Habitats.</title>
        <authorList>
            <person name="Zhu T."/>
            <person name="Hou S."/>
            <person name="Lu X."/>
            <person name="Hess W.R."/>
        </authorList>
    </citation>
    <scope>NUCLEOTIDE SEQUENCE [LARGE SCALE GENOMIC DNA]</scope>
    <source>
        <strain evidence="2 3">NIES-30</strain>
    </source>
</reference>
<feature type="transmembrane region" description="Helical" evidence="1">
    <location>
        <begin position="298"/>
        <end position="331"/>
    </location>
</feature>
<keyword evidence="2" id="KW-0808">Transferase</keyword>
<keyword evidence="1" id="KW-0812">Transmembrane</keyword>
<dbReference type="RefSeq" id="WP_073608302.1">
    <property type="nucleotide sequence ID" value="NZ_MRCG01000006.1"/>
</dbReference>
<dbReference type="STRING" id="549789.NIES30_10100"/>
<dbReference type="PANTHER" id="PTHR48090:SF6">
    <property type="entry name" value="SLR5056 PROTEIN"/>
    <property type="match status" value="1"/>
</dbReference>
<dbReference type="InterPro" id="IPR050256">
    <property type="entry name" value="Glycosyltransferase_2"/>
</dbReference>
<organism evidence="2 3">
    <name type="scientific">Phormidium tenue NIES-30</name>
    <dbReference type="NCBI Taxonomy" id="549789"/>
    <lineage>
        <taxon>Bacteria</taxon>
        <taxon>Bacillati</taxon>
        <taxon>Cyanobacteriota</taxon>
        <taxon>Cyanophyceae</taxon>
        <taxon>Oscillatoriophycideae</taxon>
        <taxon>Oscillatoriales</taxon>
        <taxon>Oscillatoriaceae</taxon>
        <taxon>Phormidium</taxon>
    </lineage>
</organism>
<dbReference type="Proteomes" id="UP000185557">
    <property type="component" value="Unassembled WGS sequence"/>
</dbReference>
<comment type="caution">
    <text evidence="2">The sequence shown here is derived from an EMBL/GenBank/DDBJ whole genome shotgun (WGS) entry which is preliminary data.</text>
</comment>
<accession>A0A1U7J6C2</accession>
<evidence type="ECO:0000256" key="1">
    <source>
        <dbReference type="SAM" id="Phobius"/>
    </source>
</evidence>